<evidence type="ECO:0000256" key="1">
    <source>
        <dbReference type="ARBA" id="ARBA00022659"/>
    </source>
</evidence>
<dbReference type="InterPro" id="IPR009003">
    <property type="entry name" value="Peptidase_S1_PA"/>
</dbReference>
<evidence type="ECO:0000313" key="14">
    <source>
        <dbReference type="WBParaSite" id="ACRNAN_scaffold3836.g27426.t1"/>
    </source>
</evidence>
<proteinExistence type="predicted"/>
<keyword evidence="3 11" id="KW-0732">Signal</keyword>
<dbReference type="PROSITE" id="PS50240">
    <property type="entry name" value="TRYPSIN_DOM"/>
    <property type="match status" value="1"/>
</dbReference>
<evidence type="ECO:0000256" key="10">
    <source>
        <dbReference type="RuleBase" id="RU363034"/>
    </source>
</evidence>
<feature type="signal peptide" evidence="11">
    <location>
        <begin position="1"/>
        <end position="17"/>
    </location>
</feature>
<dbReference type="InterPro" id="IPR001314">
    <property type="entry name" value="Peptidase_S1A"/>
</dbReference>
<dbReference type="Proteomes" id="UP000887540">
    <property type="component" value="Unplaced"/>
</dbReference>
<evidence type="ECO:0000259" key="12">
    <source>
        <dbReference type="PROSITE" id="PS50240"/>
    </source>
</evidence>
<organism evidence="13 14">
    <name type="scientific">Acrobeloides nanus</name>
    <dbReference type="NCBI Taxonomy" id="290746"/>
    <lineage>
        <taxon>Eukaryota</taxon>
        <taxon>Metazoa</taxon>
        <taxon>Ecdysozoa</taxon>
        <taxon>Nematoda</taxon>
        <taxon>Chromadorea</taxon>
        <taxon>Rhabditida</taxon>
        <taxon>Tylenchina</taxon>
        <taxon>Cephalobomorpha</taxon>
        <taxon>Cephaloboidea</taxon>
        <taxon>Cephalobidae</taxon>
        <taxon>Acrobeloides</taxon>
    </lineage>
</organism>
<dbReference type="GO" id="GO:0042381">
    <property type="term" value="P:hemolymph coagulation"/>
    <property type="evidence" value="ECO:0007669"/>
    <property type="project" value="UniProtKB-KW"/>
</dbReference>
<dbReference type="PRINTS" id="PR00722">
    <property type="entry name" value="CHYMOTRYPSIN"/>
</dbReference>
<dbReference type="PROSITE" id="PS00135">
    <property type="entry name" value="TRYPSIN_SER"/>
    <property type="match status" value="1"/>
</dbReference>
<evidence type="ECO:0000256" key="2">
    <source>
        <dbReference type="ARBA" id="ARBA00022670"/>
    </source>
</evidence>
<keyword evidence="4 10" id="KW-0378">Hydrolase</keyword>
<dbReference type="CDD" id="cd00190">
    <property type="entry name" value="Tryp_SPc"/>
    <property type="match status" value="1"/>
</dbReference>
<keyword evidence="7" id="KW-1015">Disulfide bond</keyword>
<dbReference type="InterPro" id="IPR033116">
    <property type="entry name" value="TRYPSIN_SER"/>
</dbReference>
<evidence type="ECO:0000256" key="6">
    <source>
        <dbReference type="ARBA" id="ARBA00022825"/>
    </source>
</evidence>
<dbReference type="FunFam" id="2.40.10.10:FF:000120">
    <property type="entry name" value="Putative serine protease"/>
    <property type="match status" value="1"/>
</dbReference>
<dbReference type="PANTHER" id="PTHR24252:SF7">
    <property type="entry name" value="HYALIN"/>
    <property type="match status" value="1"/>
</dbReference>
<dbReference type="InterPro" id="IPR001254">
    <property type="entry name" value="Trypsin_dom"/>
</dbReference>
<keyword evidence="1" id="KW-0768">Sushi</keyword>
<evidence type="ECO:0000256" key="5">
    <source>
        <dbReference type="ARBA" id="ARBA00022820"/>
    </source>
</evidence>
<evidence type="ECO:0000313" key="13">
    <source>
        <dbReference type="Proteomes" id="UP000887540"/>
    </source>
</evidence>
<evidence type="ECO:0000256" key="4">
    <source>
        <dbReference type="ARBA" id="ARBA00022801"/>
    </source>
</evidence>
<reference evidence="14" key="1">
    <citation type="submission" date="2022-11" db="UniProtKB">
        <authorList>
            <consortium name="WormBaseParasite"/>
        </authorList>
    </citation>
    <scope>IDENTIFICATION</scope>
</reference>
<evidence type="ECO:0000256" key="7">
    <source>
        <dbReference type="ARBA" id="ARBA00023157"/>
    </source>
</evidence>
<keyword evidence="5" id="KW-0353">Hemolymph clotting</keyword>
<dbReference type="EC" id="3.4.21.84" evidence="9"/>
<feature type="domain" description="Peptidase S1" evidence="12">
    <location>
        <begin position="44"/>
        <end position="285"/>
    </location>
</feature>
<keyword evidence="2 10" id="KW-0645">Protease</keyword>
<dbReference type="PROSITE" id="PS00134">
    <property type="entry name" value="TRYPSIN_HIS"/>
    <property type="match status" value="1"/>
</dbReference>
<keyword evidence="6 10" id="KW-0720">Serine protease</keyword>
<dbReference type="GO" id="GO:0004252">
    <property type="term" value="F:serine-type endopeptidase activity"/>
    <property type="evidence" value="ECO:0007669"/>
    <property type="project" value="InterPro"/>
</dbReference>
<comment type="catalytic activity">
    <reaction evidence="8">
        <text>Selective cleavage of 103-Arg-|-Ser-104 and 124-Ile-|-Ile-125 bonds in Limulus clotting factor B to form activated factor B. Cleavage of -Pro-Arg-|-Xaa- bonds in synthetic substrates.</text>
        <dbReference type="EC" id="3.4.21.84"/>
    </reaction>
</comment>
<sequence length="296" mass="32664">MLCKLLFLVVLTSLILAQNAPNGGKCGNPVIKPNIGNTNISDLVVGGTVAIPYSWPWQIVWCEEFHGTCSLQCGGTVIGTHWVMTAGHCVYGSTNQPGNFWVKTGVFDESKNDEASEKIHKVKSIHLHPKYKPNPDPQWDISLIEMEEDITFGDYVQPICLPKTGTDIPFISEPNSAWGTGWGSISENGDISRKLRQVNVPFVNYKKCEQEYGKDILTNIMICAGVQGKDTCQGDSGGPLQQQNKNGHWFQYGITSWGNGCAEARYPGVYSRTAEYCDFILNVTKGDVKCQDPSTY</sequence>
<evidence type="ECO:0000256" key="3">
    <source>
        <dbReference type="ARBA" id="ARBA00022729"/>
    </source>
</evidence>
<evidence type="ECO:0000256" key="8">
    <source>
        <dbReference type="ARBA" id="ARBA00052079"/>
    </source>
</evidence>
<keyword evidence="13" id="KW-1185">Reference proteome</keyword>
<dbReference type="PANTHER" id="PTHR24252">
    <property type="entry name" value="ACROSIN-RELATED"/>
    <property type="match status" value="1"/>
</dbReference>
<dbReference type="Pfam" id="PF00089">
    <property type="entry name" value="Trypsin"/>
    <property type="match status" value="1"/>
</dbReference>
<dbReference type="WBParaSite" id="ACRNAN_scaffold3836.g27426.t1">
    <property type="protein sequence ID" value="ACRNAN_scaffold3836.g27426.t1"/>
    <property type="gene ID" value="ACRNAN_scaffold3836.g27426"/>
</dbReference>
<dbReference type="SMART" id="SM00020">
    <property type="entry name" value="Tryp_SPc"/>
    <property type="match status" value="1"/>
</dbReference>
<dbReference type="AlphaFoldDB" id="A0A914DUG9"/>
<dbReference type="InterPro" id="IPR043504">
    <property type="entry name" value="Peptidase_S1_PA_chymotrypsin"/>
</dbReference>
<protein>
    <recommendedName>
        <fullName evidence="9">limulus clotting factor C</fullName>
        <ecNumber evidence="9">3.4.21.84</ecNumber>
    </recommendedName>
</protein>
<feature type="chain" id="PRO_5037066029" description="limulus clotting factor C" evidence="11">
    <location>
        <begin position="18"/>
        <end position="296"/>
    </location>
</feature>
<evidence type="ECO:0000256" key="9">
    <source>
        <dbReference type="ARBA" id="ARBA00066707"/>
    </source>
</evidence>
<dbReference type="SUPFAM" id="SSF50494">
    <property type="entry name" value="Trypsin-like serine proteases"/>
    <property type="match status" value="1"/>
</dbReference>
<name>A0A914DUG9_9BILA</name>
<evidence type="ECO:0000256" key="11">
    <source>
        <dbReference type="SAM" id="SignalP"/>
    </source>
</evidence>
<dbReference type="GO" id="GO:0006508">
    <property type="term" value="P:proteolysis"/>
    <property type="evidence" value="ECO:0007669"/>
    <property type="project" value="UniProtKB-KW"/>
</dbReference>
<accession>A0A914DUG9</accession>
<dbReference type="Gene3D" id="2.40.10.10">
    <property type="entry name" value="Trypsin-like serine proteases"/>
    <property type="match status" value="2"/>
</dbReference>
<dbReference type="InterPro" id="IPR018114">
    <property type="entry name" value="TRYPSIN_HIS"/>
</dbReference>